<gene>
    <name evidence="1" type="ORF">TTHERM_000783218</name>
</gene>
<dbReference type="GeneID" id="24440651"/>
<dbReference type="AlphaFoldDB" id="W7XFB4"/>
<name>W7XFB4_TETTS</name>
<reference evidence="2" key="1">
    <citation type="journal article" date="2006" name="PLoS Biol.">
        <title>Macronuclear genome sequence of the ciliate Tetrahymena thermophila, a model eukaryote.</title>
        <authorList>
            <person name="Eisen J.A."/>
            <person name="Coyne R.S."/>
            <person name="Wu M."/>
            <person name="Wu D."/>
            <person name="Thiagarajan M."/>
            <person name="Wortman J.R."/>
            <person name="Badger J.H."/>
            <person name="Ren Q."/>
            <person name="Amedeo P."/>
            <person name="Jones K.M."/>
            <person name="Tallon L.J."/>
            <person name="Delcher A.L."/>
            <person name="Salzberg S.L."/>
            <person name="Silva J.C."/>
            <person name="Haas B.J."/>
            <person name="Majoros W.H."/>
            <person name="Farzad M."/>
            <person name="Carlton J.M."/>
            <person name="Smith R.K. Jr."/>
            <person name="Garg J."/>
            <person name="Pearlman R.E."/>
            <person name="Karrer K.M."/>
            <person name="Sun L."/>
            <person name="Manning G."/>
            <person name="Elde N.C."/>
            <person name="Turkewitz A.P."/>
            <person name="Asai D.J."/>
            <person name="Wilkes D.E."/>
            <person name="Wang Y."/>
            <person name="Cai H."/>
            <person name="Collins K."/>
            <person name="Stewart B.A."/>
            <person name="Lee S.R."/>
            <person name="Wilamowska K."/>
            <person name="Weinberg Z."/>
            <person name="Ruzzo W.L."/>
            <person name="Wloga D."/>
            <person name="Gaertig J."/>
            <person name="Frankel J."/>
            <person name="Tsao C.-C."/>
            <person name="Gorovsky M.A."/>
            <person name="Keeling P.J."/>
            <person name="Waller R.F."/>
            <person name="Patron N.J."/>
            <person name="Cherry J.M."/>
            <person name="Stover N.A."/>
            <person name="Krieger C.J."/>
            <person name="del Toro C."/>
            <person name="Ryder H.F."/>
            <person name="Williamson S.C."/>
            <person name="Barbeau R.A."/>
            <person name="Hamilton E.P."/>
            <person name="Orias E."/>
        </authorList>
    </citation>
    <scope>NUCLEOTIDE SEQUENCE [LARGE SCALE GENOMIC DNA]</scope>
    <source>
        <strain evidence="2">SB210</strain>
    </source>
</reference>
<evidence type="ECO:0000313" key="1">
    <source>
        <dbReference type="EMBL" id="EWS75523.1"/>
    </source>
</evidence>
<dbReference type="RefSeq" id="XP_012651992.1">
    <property type="nucleotide sequence ID" value="XM_012796538.1"/>
</dbReference>
<keyword evidence="2" id="KW-1185">Reference proteome</keyword>
<evidence type="ECO:0000313" key="2">
    <source>
        <dbReference type="Proteomes" id="UP000009168"/>
    </source>
</evidence>
<proteinExistence type="predicted"/>
<sequence length="151" mass="18391">MRSEIYRCLLDIQCFLELQQLQKFKTIPKSFKWGFTSILKATQWLKHVQQKQRLLAIKNLQEQFHFSLNNNFFNLNTKIHHLDQMNKYQEYYNLAMAQFKSPSNKVELPEKLNFMKLGQRRLLLYLLEDNSKNNQLTAFYLLILYIYQLFQ</sequence>
<accession>W7XFB4</accession>
<dbReference type="EMBL" id="GG662770">
    <property type="protein sequence ID" value="EWS75523.1"/>
    <property type="molecule type" value="Genomic_DNA"/>
</dbReference>
<dbReference type="Proteomes" id="UP000009168">
    <property type="component" value="Unassembled WGS sequence"/>
</dbReference>
<organism evidence="1 2">
    <name type="scientific">Tetrahymena thermophila (strain SB210)</name>
    <dbReference type="NCBI Taxonomy" id="312017"/>
    <lineage>
        <taxon>Eukaryota</taxon>
        <taxon>Sar</taxon>
        <taxon>Alveolata</taxon>
        <taxon>Ciliophora</taxon>
        <taxon>Intramacronucleata</taxon>
        <taxon>Oligohymenophorea</taxon>
        <taxon>Hymenostomatida</taxon>
        <taxon>Tetrahymenina</taxon>
        <taxon>Tetrahymenidae</taxon>
        <taxon>Tetrahymena</taxon>
    </lineage>
</organism>
<protein>
    <submittedName>
        <fullName evidence="1">Uncharacterized protein</fullName>
    </submittedName>
</protein>
<dbReference type="KEGG" id="tet:TTHERM_000783218"/>
<dbReference type="InParanoid" id="W7XFB4"/>